<name>A0ABP7CE00_9ACTN</name>
<reference evidence="3" key="1">
    <citation type="journal article" date="2019" name="Int. J. Syst. Evol. Microbiol.">
        <title>The Global Catalogue of Microorganisms (GCM) 10K type strain sequencing project: providing services to taxonomists for standard genome sequencing and annotation.</title>
        <authorList>
            <consortium name="The Broad Institute Genomics Platform"/>
            <consortium name="The Broad Institute Genome Sequencing Center for Infectious Disease"/>
            <person name="Wu L."/>
            <person name="Ma J."/>
        </authorList>
    </citation>
    <scope>NUCLEOTIDE SEQUENCE [LARGE SCALE GENOMIC DNA]</scope>
    <source>
        <strain evidence="3">JCM 16904</strain>
    </source>
</reference>
<gene>
    <name evidence="2" type="ORF">GCM10022224_057770</name>
</gene>
<dbReference type="RefSeq" id="WP_344884945.1">
    <property type="nucleotide sequence ID" value="NZ_BAAAZP010000102.1"/>
</dbReference>
<sequence>MERDVLSRWRGRSLAAGWSLADDWWTPEVDVVAKAVCGGCDLAQACWALGSARAGAGGVRAGPGRAQDAGPGPVTPRGPDPGRP</sequence>
<dbReference type="EMBL" id="BAAAZP010000102">
    <property type="protein sequence ID" value="GAA3685459.1"/>
    <property type="molecule type" value="Genomic_DNA"/>
</dbReference>
<proteinExistence type="predicted"/>
<organism evidence="2 3">
    <name type="scientific">Nonomuraea antimicrobica</name>
    <dbReference type="NCBI Taxonomy" id="561173"/>
    <lineage>
        <taxon>Bacteria</taxon>
        <taxon>Bacillati</taxon>
        <taxon>Actinomycetota</taxon>
        <taxon>Actinomycetes</taxon>
        <taxon>Streptosporangiales</taxon>
        <taxon>Streptosporangiaceae</taxon>
        <taxon>Nonomuraea</taxon>
    </lineage>
</organism>
<comment type="caution">
    <text evidence="2">The sequence shown here is derived from an EMBL/GenBank/DDBJ whole genome shotgun (WGS) entry which is preliminary data.</text>
</comment>
<evidence type="ECO:0008006" key="4">
    <source>
        <dbReference type="Google" id="ProtNLM"/>
    </source>
</evidence>
<evidence type="ECO:0000256" key="1">
    <source>
        <dbReference type="SAM" id="MobiDB-lite"/>
    </source>
</evidence>
<keyword evidence="3" id="KW-1185">Reference proteome</keyword>
<dbReference type="Proteomes" id="UP001500902">
    <property type="component" value="Unassembled WGS sequence"/>
</dbReference>
<feature type="compositionally biased region" description="Pro residues" evidence="1">
    <location>
        <begin position="73"/>
        <end position="84"/>
    </location>
</feature>
<accession>A0ABP7CE00</accession>
<evidence type="ECO:0000313" key="3">
    <source>
        <dbReference type="Proteomes" id="UP001500902"/>
    </source>
</evidence>
<evidence type="ECO:0000313" key="2">
    <source>
        <dbReference type="EMBL" id="GAA3685459.1"/>
    </source>
</evidence>
<protein>
    <recommendedName>
        <fullName evidence="4">4Fe-4S Wbl-type domain-containing protein</fullName>
    </recommendedName>
</protein>
<feature type="region of interest" description="Disordered" evidence="1">
    <location>
        <begin position="54"/>
        <end position="84"/>
    </location>
</feature>